<protein>
    <recommendedName>
        <fullName evidence="3">Ecp2 effector protein-like domain-containing protein</fullName>
    </recommendedName>
</protein>
<evidence type="ECO:0000256" key="2">
    <source>
        <dbReference type="SAM" id="SignalP"/>
    </source>
</evidence>
<dbReference type="Proteomes" id="UP001408356">
    <property type="component" value="Unassembled WGS sequence"/>
</dbReference>
<keyword evidence="2" id="KW-0732">Signal</keyword>
<accession>A0ABR2UIX7</accession>
<name>A0ABR2UIX7_9PEZI</name>
<comment type="caution">
    <text evidence="4">The sequence shown here is derived from an EMBL/GenBank/DDBJ whole genome shotgun (WGS) entry which is preliminary data.</text>
</comment>
<dbReference type="InterPro" id="IPR029226">
    <property type="entry name" value="Ecp2-like"/>
</dbReference>
<dbReference type="EMBL" id="JARVKF010000426">
    <property type="protein sequence ID" value="KAK9414481.1"/>
    <property type="molecule type" value="Genomic_DNA"/>
</dbReference>
<dbReference type="Pfam" id="PF14856">
    <property type="entry name" value="Hce2"/>
    <property type="match status" value="1"/>
</dbReference>
<reference evidence="4 5" key="1">
    <citation type="journal article" date="2024" name="J. Plant Pathol.">
        <title>Sequence and assembly of the genome of Seiridium unicorne, isolate CBS 538.82, causal agent of cypress canker disease.</title>
        <authorList>
            <person name="Scali E."/>
            <person name="Rocca G.D."/>
            <person name="Danti R."/>
            <person name="Garbelotto M."/>
            <person name="Barberini S."/>
            <person name="Baroncelli R."/>
            <person name="Emiliani G."/>
        </authorList>
    </citation>
    <scope>NUCLEOTIDE SEQUENCE [LARGE SCALE GENOMIC DNA]</scope>
    <source>
        <strain evidence="4 5">BM-138-508</strain>
    </source>
</reference>
<feature type="domain" description="Ecp2 effector protein-like" evidence="3">
    <location>
        <begin position="60"/>
        <end position="158"/>
    </location>
</feature>
<sequence length="187" mass="20142">MHLIKSVLVFLAASNVALSGAIPPDVPSHIAAKSSVLPRTARPDSTNPTTSLRRDSGPICFDTSMATINPAAALSSDCAAIRDFFESTTRGSRTLLEIPGNQFYGFKLVRYNGCAMMVRADINDYIISDVDVLNVFRAAIDSFTTAEGLLSADGHMTCTDTINNSVPQSVAWRIVQWDGPATNQIEM</sequence>
<gene>
    <name evidence="4" type="ORF">SUNI508_11191</name>
</gene>
<evidence type="ECO:0000259" key="3">
    <source>
        <dbReference type="Pfam" id="PF14856"/>
    </source>
</evidence>
<evidence type="ECO:0000256" key="1">
    <source>
        <dbReference type="SAM" id="MobiDB-lite"/>
    </source>
</evidence>
<feature type="chain" id="PRO_5045438548" description="Ecp2 effector protein-like domain-containing protein" evidence="2">
    <location>
        <begin position="20"/>
        <end position="187"/>
    </location>
</feature>
<keyword evidence="5" id="KW-1185">Reference proteome</keyword>
<feature type="region of interest" description="Disordered" evidence="1">
    <location>
        <begin position="33"/>
        <end position="55"/>
    </location>
</feature>
<proteinExistence type="predicted"/>
<organism evidence="4 5">
    <name type="scientific">Seiridium unicorne</name>
    <dbReference type="NCBI Taxonomy" id="138068"/>
    <lineage>
        <taxon>Eukaryota</taxon>
        <taxon>Fungi</taxon>
        <taxon>Dikarya</taxon>
        <taxon>Ascomycota</taxon>
        <taxon>Pezizomycotina</taxon>
        <taxon>Sordariomycetes</taxon>
        <taxon>Xylariomycetidae</taxon>
        <taxon>Amphisphaeriales</taxon>
        <taxon>Sporocadaceae</taxon>
        <taxon>Seiridium</taxon>
    </lineage>
</organism>
<feature type="signal peptide" evidence="2">
    <location>
        <begin position="1"/>
        <end position="19"/>
    </location>
</feature>
<evidence type="ECO:0000313" key="5">
    <source>
        <dbReference type="Proteomes" id="UP001408356"/>
    </source>
</evidence>
<evidence type="ECO:0000313" key="4">
    <source>
        <dbReference type="EMBL" id="KAK9414481.1"/>
    </source>
</evidence>